<dbReference type="EMBL" id="ML211267">
    <property type="protein sequence ID" value="TFK85195.1"/>
    <property type="molecule type" value="Genomic_DNA"/>
</dbReference>
<dbReference type="InterPro" id="IPR036344">
    <property type="entry name" value="FIP_sf"/>
</dbReference>
<dbReference type="InterPro" id="IPR053742">
    <property type="entry name" value="Fungal_ImmunoLectin_sf"/>
</dbReference>
<name>A0A5C3P6D3_9APHY</name>
<evidence type="ECO:0000313" key="2">
    <source>
        <dbReference type="Proteomes" id="UP000308197"/>
    </source>
</evidence>
<dbReference type="SUPFAM" id="SSF101542">
    <property type="entry name" value="Fungal immunomodulatory protein, FIP"/>
    <property type="match status" value="1"/>
</dbReference>
<evidence type="ECO:0000313" key="1">
    <source>
        <dbReference type="EMBL" id="TFK85195.1"/>
    </source>
</evidence>
<dbReference type="AlphaFoldDB" id="A0A5C3P6D3"/>
<accession>A0A5C3P6D3</accession>
<dbReference type="GO" id="GO:0030246">
    <property type="term" value="F:carbohydrate binding"/>
    <property type="evidence" value="ECO:0007669"/>
    <property type="project" value="InterPro"/>
</dbReference>
<dbReference type="Pfam" id="PF09259">
    <property type="entry name" value="Fve"/>
    <property type="match status" value="1"/>
</dbReference>
<dbReference type="Gene3D" id="2.60.40.1790">
    <property type="entry name" value="Fungal immunomodulatory protein Fve"/>
    <property type="match status" value="1"/>
</dbReference>
<protein>
    <submittedName>
        <fullName evidence="1">Immunomodulatory protein FIP-Fve</fullName>
    </submittedName>
</protein>
<sequence>MSDQSALIFALIPQTKKESWDYTANYGRGSPSSYIDNITFPKVLADKKYQYRVVAAGKDLGVRAGYTVQSDGSQKVNFLDYNAGGGIPDSQTIKVYAVDPDSGNQYLVSQWK</sequence>
<dbReference type="InParanoid" id="A0A5C3P6D3"/>
<dbReference type="InterPro" id="IPR015339">
    <property type="entry name" value="Immunomodulatory_FIP-Fve_fun"/>
</dbReference>
<gene>
    <name evidence="1" type="ORF">K466DRAFT_576991</name>
</gene>
<dbReference type="Proteomes" id="UP000308197">
    <property type="component" value="Unassembled WGS sequence"/>
</dbReference>
<organism evidence="1 2">
    <name type="scientific">Polyporus arcularius HHB13444</name>
    <dbReference type="NCBI Taxonomy" id="1314778"/>
    <lineage>
        <taxon>Eukaryota</taxon>
        <taxon>Fungi</taxon>
        <taxon>Dikarya</taxon>
        <taxon>Basidiomycota</taxon>
        <taxon>Agaricomycotina</taxon>
        <taxon>Agaricomycetes</taxon>
        <taxon>Polyporales</taxon>
        <taxon>Polyporaceae</taxon>
        <taxon>Polyporus</taxon>
    </lineage>
</organism>
<keyword evidence="2" id="KW-1185">Reference proteome</keyword>
<proteinExistence type="predicted"/>
<dbReference type="GO" id="GO:0002682">
    <property type="term" value="P:regulation of immune system process"/>
    <property type="evidence" value="ECO:0007669"/>
    <property type="project" value="InterPro"/>
</dbReference>
<dbReference type="SMR" id="A0A5C3P6D3"/>
<reference evidence="1 2" key="1">
    <citation type="journal article" date="2019" name="Nat. Ecol. Evol.">
        <title>Megaphylogeny resolves global patterns of mushroom evolution.</title>
        <authorList>
            <person name="Varga T."/>
            <person name="Krizsan K."/>
            <person name="Foldi C."/>
            <person name="Dima B."/>
            <person name="Sanchez-Garcia M."/>
            <person name="Sanchez-Ramirez S."/>
            <person name="Szollosi G.J."/>
            <person name="Szarkandi J.G."/>
            <person name="Papp V."/>
            <person name="Albert L."/>
            <person name="Andreopoulos W."/>
            <person name="Angelini C."/>
            <person name="Antonin V."/>
            <person name="Barry K.W."/>
            <person name="Bougher N.L."/>
            <person name="Buchanan P."/>
            <person name="Buyck B."/>
            <person name="Bense V."/>
            <person name="Catcheside P."/>
            <person name="Chovatia M."/>
            <person name="Cooper J."/>
            <person name="Damon W."/>
            <person name="Desjardin D."/>
            <person name="Finy P."/>
            <person name="Geml J."/>
            <person name="Haridas S."/>
            <person name="Hughes K."/>
            <person name="Justo A."/>
            <person name="Karasinski D."/>
            <person name="Kautmanova I."/>
            <person name="Kiss B."/>
            <person name="Kocsube S."/>
            <person name="Kotiranta H."/>
            <person name="LaButti K.M."/>
            <person name="Lechner B.E."/>
            <person name="Liimatainen K."/>
            <person name="Lipzen A."/>
            <person name="Lukacs Z."/>
            <person name="Mihaltcheva S."/>
            <person name="Morgado L.N."/>
            <person name="Niskanen T."/>
            <person name="Noordeloos M.E."/>
            <person name="Ohm R.A."/>
            <person name="Ortiz-Santana B."/>
            <person name="Ovrebo C."/>
            <person name="Racz N."/>
            <person name="Riley R."/>
            <person name="Savchenko A."/>
            <person name="Shiryaev A."/>
            <person name="Soop K."/>
            <person name="Spirin V."/>
            <person name="Szebenyi C."/>
            <person name="Tomsovsky M."/>
            <person name="Tulloss R.E."/>
            <person name="Uehling J."/>
            <person name="Grigoriev I.V."/>
            <person name="Vagvolgyi C."/>
            <person name="Papp T."/>
            <person name="Martin F.M."/>
            <person name="Miettinen O."/>
            <person name="Hibbett D.S."/>
            <person name="Nagy L.G."/>
        </authorList>
    </citation>
    <scope>NUCLEOTIDE SEQUENCE [LARGE SCALE GENOMIC DNA]</scope>
    <source>
        <strain evidence="1 2">HHB13444</strain>
    </source>
</reference>